<evidence type="ECO:0000256" key="7">
    <source>
        <dbReference type="PIRSR" id="PIRSR602403-1"/>
    </source>
</evidence>
<dbReference type="GO" id="GO:0000249">
    <property type="term" value="F:C-22 sterol desaturase (NADPH) activity"/>
    <property type="evidence" value="ECO:0007669"/>
    <property type="project" value="UniProtKB-EC"/>
</dbReference>
<evidence type="ECO:0000256" key="6">
    <source>
        <dbReference type="ARBA" id="ARBA00039038"/>
    </source>
</evidence>
<dbReference type="InterPro" id="IPR017972">
    <property type="entry name" value="Cyt_P450_CS"/>
</dbReference>
<dbReference type="InterPro" id="IPR036396">
    <property type="entry name" value="Cyt_P450_sf"/>
</dbReference>
<dbReference type="AlphaFoldDB" id="A0AAV5AH14"/>
<keyword evidence="3 7" id="KW-0479">Metal-binding</keyword>
<evidence type="ECO:0000256" key="4">
    <source>
        <dbReference type="ARBA" id="ARBA00023002"/>
    </source>
</evidence>
<keyword evidence="8" id="KW-0503">Monooxygenase</keyword>
<dbReference type="InterPro" id="IPR001128">
    <property type="entry name" value="Cyt_P450"/>
</dbReference>
<keyword evidence="10" id="KW-1185">Reference proteome</keyword>
<evidence type="ECO:0000256" key="5">
    <source>
        <dbReference type="ARBA" id="ARBA00023004"/>
    </source>
</evidence>
<dbReference type="Gene3D" id="1.10.630.10">
    <property type="entry name" value="Cytochrome P450"/>
    <property type="match status" value="1"/>
</dbReference>
<proteinExistence type="inferred from homology"/>
<dbReference type="PANTHER" id="PTHR24286">
    <property type="entry name" value="CYTOCHROME P450 26"/>
    <property type="match status" value="1"/>
</dbReference>
<keyword evidence="7 8" id="KW-0349">Heme</keyword>
<organism evidence="9 10">
    <name type="scientific">Clathrus columnatus</name>
    <dbReference type="NCBI Taxonomy" id="1419009"/>
    <lineage>
        <taxon>Eukaryota</taxon>
        <taxon>Fungi</taxon>
        <taxon>Dikarya</taxon>
        <taxon>Basidiomycota</taxon>
        <taxon>Agaricomycotina</taxon>
        <taxon>Agaricomycetes</taxon>
        <taxon>Phallomycetidae</taxon>
        <taxon>Phallales</taxon>
        <taxon>Clathraceae</taxon>
        <taxon>Clathrus</taxon>
    </lineage>
</organism>
<keyword evidence="4 8" id="KW-0560">Oxidoreductase</keyword>
<feature type="binding site" description="axial binding residue" evidence="7">
    <location>
        <position position="463"/>
    </location>
    <ligand>
        <name>heme</name>
        <dbReference type="ChEBI" id="CHEBI:30413"/>
    </ligand>
    <ligandPart>
        <name>Fe</name>
        <dbReference type="ChEBI" id="CHEBI:18248"/>
    </ligandPart>
</feature>
<accession>A0AAV5AH14</accession>
<evidence type="ECO:0000256" key="2">
    <source>
        <dbReference type="ARBA" id="ARBA00010617"/>
    </source>
</evidence>
<dbReference type="PANTHER" id="PTHR24286:SF228">
    <property type="entry name" value="C-22 STEROL DESATURASE ERG5"/>
    <property type="match status" value="1"/>
</dbReference>
<protein>
    <recommendedName>
        <fullName evidence="6">sterol 22-desaturase</fullName>
        <ecNumber evidence="6">1.14.19.41</ecNumber>
    </recommendedName>
</protein>
<dbReference type="PROSITE" id="PS00086">
    <property type="entry name" value="CYTOCHROME_P450"/>
    <property type="match status" value="1"/>
</dbReference>
<dbReference type="PRINTS" id="PR00465">
    <property type="entry name" value="EP450IV"/>
</dbReference>
<keyword evidence="5 7" id="KW-0408">Iron</keyword>
<evidence type="ECO:0000313" key="9">
    <source>
        <dbReference type="EMBL" id="GJJ13937.1"/>
    </source>
</evidence>
<dbReference type="CDD" id="cd11082">
    <property type="entry name" value="CYP61_CYP710"/>
    <property type="match status" value="1"/>
</dbReference>
<evidence type="ECO:0000256" key="1">
    <source>
        <dbReference type="ARBA" id="ARBA00001971"/>
    </source>
</evidence>
<evidence type="ECO:0000313" key="10">
    <source>
        <dbReference type="Proteomes" id="UP001050691"/>
    </source>
</evidence>
<comment type="caution">
    <text evidence="9">The sequence shown here is derived from an EMBL/GenBank/DDBJ whole genome shotgun (WGS) entry which is preliminary data.</text>
</comment>
<dbReference type="FunFam" id="1.10.630.10:FF:000021">
    <property type="entry name" value="Cytochrome P450 61"/>
    <property type="match status" value="1"/>
</dbReference>
<sequence length="513" mass="58095">MNEHSRSAGMPQSTQYSPYSYFPSANLLSNLKASVSSTWICTTLAVLATFLILEQTVYRVKKRHLPGSKWTIPIIGKFADSMSPTLEGYQKQWDSGSLTALSVFNIFIVMASSNDYARKILNSPTYTEPALVASGKQVLCEDNWVFLSGKAHVDYRRVLNTLFTRKALSLYLSLQDTLARQHFTEWLKTCKETGKALTFMKPARDLNMRTSLKVFCGSHIPDDAVQEITDKYWLITRALELVNFPLAIPGTKVYGAIQARKVAVKWLSNAARLSKIAMTEGSEPTCLLDRWVLELNNPELKGSKKQFTDRQMALVILSFLFASQDAMSSGIIYAFQHFADHPEVVEKVREEQHRVRGGDYSRPMTLEMIDDMPYLRACIRESLRLKPPVCMVPYKAIKPFPISPEYTVPVNSMVIPSLYPSMHDPEVYPEPEKFLPERWLDPNGLAWSNPKQFLVFGSGPHKCIGIDYTLMHMACVMGTAAVLMDWKHEVTPQSDKVHLFPKDGCLLEFTPRV</sequence>
<gene>
    <name evidence="9" type="ORF">Clacol_008194</name>
</gene>
<name>A0AAV5AH14_9AGAM</name>
<reference evidence="9" key="1">
    <citation type="submission" date="2021-10" db="EMBL/GenBank/DDBJ databases">
        <title>De novo Genome Assembly of Clathrus columnatus (Basidiomycota, Fungi) Using Illumina and Nanopore Sequence Data.</title>
        <authorList>
            <person name="Ogiso-Tanaka E."/>
            <person name="Itagaki H."/>
            <person name="Hosoya T."/>
            <person name="Hosaka K."/>
        </authorList>
    </citation>
    <scope>NUCLEOTIDE SEQUENCE</scope>
    <source>
        <strain evidence="9">MO-923</strain>
    </source>
</reference>
<dbReference type="InterPro" id="IPR002403">
    <property type="entry name" value="Cyt_P450_E_grp-IV"/>
</dbReference>
<dbReference type="GO" id="GO:0005506">
    <property type="term" value="F:iron ion binding"/>
    <property type="evidence" value="ECO:0007669"/>
    <property type="project" value="InterPro"/>
</dbReference>
<dbReference type="SUPFAM" id="SSF48264">
    <property type="entry name" value="Cytochrome P450"/>
    <property type="match status" value="1"/>
</dbReference>
<evidence type="ECO:0000256" key="8">
    <source>
        <dbReference type="RuleBase" id="RU000461"/>
    </source>
</evidence>
<dbReference type="Proteomes" id="UP001050691">
    <property type="component" value="Unassembled WGS sequence"/>
</dbReference>
<dbReference type="EMBL" id="BPWL01000009">
    <property type="protein sequence ID" value="GJJ13937.1"/>
    <property type="molecule type" value="Genomic_DNA"/>
</dbReference>
<dbReference type="EC" id="1.14.19.41" evidence="6"/>
<evidence type="ECO:0000256" key="3">
    <source>
        <dbReference type="ARBA" id="ARBA00022723"/>
    </source>
</evidence>
<dbReference type="GO" id="GO:0016125">
    <property type="term" value="P:sterol metabolic process"/>
    <property type="evidence" value="ECO:0007669"/>
    <property type="project" value="TreeGrafter"/>
</dbReference>
<dbReference type="Pfam" id="PF00067">
    <property type="entry name" value="p450"/>
    <property type="match status" value="1"/>
</dbReference>
<dbReference type="GO" id="GO:0020037">
    <property type="term" value="F:heme binding"/>
    <property type="evidence" value="ECO:0007669"/>
    <property type="project" value="InterPro"/>
</dbReference>
<comment type="similarity">
    <text evidence="2 8">Belongs to the cytochrome P450 family.</text>
</comment>
<comment type="cofactor">
    <cofactor evidence="1 7">
        <name>heme</name>
        <dbReference type="ChEBI" id="CHEBI:30413"/>
    </cofactor>
</comment>
<dbReference type="GO" id="GO:0004497">
    <property type="term" value="F:monooxygenase activity"/>
    <property type="evidence" value="ECO:0007669"/>
    <property type="project" value="UniProtKB-KW"/>
</dbReference>